<dbReference type="PIRSF" id="PIRSF009151">
    <property type="entry name" value="DUF779"/>
    <property type="match status" value="1"/>
</dbReference>
<proteinExistence type="predicted"/>
<accession>A0AB39QGE7</accession>
<dbReference type="EMBL" id="CP163441">
    <property type="protein sequence ID" value="XDQ41504.1"/>
    <property type="molecule type" value="Genomic_DNA"/>
</dbReference>
<dbReference type="InterPro" id="IPR008497">
    <property type="entry name" value="DUF779"/>
</dbReference>
<dbReference type="Pfam" id="PF05610">
    <property type="entry name" value="DUF779"/>
    <property type="match status" value="1"/>
</dbReference>
<dbReference type="AlphaFoldDB" id="A0AB39QGE7"/>
<evidence type="ECO:0000313" key="1">
    <source>
        <dbReference type="EMBL" id="XDQ41504.1"/>
    </source>
</evidence>
<organism evidence="1">
    <name type="scientific">Streptomyces sp. R39</name>
    <dbReference type="NCBI Taxonomy" id="3238631"/>
    <lineage>
        <taxon>Bacteria</taxon>
        <taxon>Bacillati</taxon>
        <taxon>Actinomycetota</taxon>
        <taxon>Actinomycetes</taxon>
        <taxon>Kitasatosporales</taxon>
        <taxon>Streptomycetaceae</taxon>
        <taxon>Streptomyces</taxon>
    </lineage>
</organism>
<dbReference type="RefSeq" id="WP_369221152.1">
    <property type="nucleotide sequence ID" value="NZ_CP163441.1"/>
</dbReference>
<protein>
    <submittedName>
        <fullName evidence="1">DUF779 domain-containing protein</fullName>
    </submittedName>
</protein>
<gene>
    <name evidence="1" type="ORF">AB5J52_04030</name>
</gene>
<reference evidence="1" key="1">
    <citation type="submission" date="2024-07" db="EMBL/GenBank/DDBJ databases">
        <authorList>
            <person name="Yu S.T."/>
        </authorList>
    </citation>
    <scope>NUCLEOTIDE SEQUENCE</scope>
    <source>
        <strain evidence="1">R39</strain>
    </source>
</reference>
<sequence length="125" mass="13069">MCVSSVIVENGTAGRVTVTRAARRAIDALLTARGGPVMFVQSAGCCDGSDPMCFPDGEFLLGEGDMLVGVVHGCTFHMNADQYEALGRPRLVLDVEPGTPGGFSLAAGDGLRFVTRAKAPERHTS</sequence>
<name>A0AB39QGE7_9ACTN</name>